<dbReference type="AlphaFoldDB" id="A0AAT9FP06"/>
<sequence length="882" mass="95674">MLPSIHRLLILGLLATAPLALADPITRVANTTLTLPAEAPVEGDYTVENAFGSLTFSNPIAIATPPGETGFTYVVERGGKVQRVNLSNNTKSEFLNLSSWLVGQGTPLSQSLENGLLSMAFHPNYNQNGYFYAFYSLSISNQIHQRIARFTATGTPGNYLAATTSNPTTHQALITQRDQANNHNGGDMHFGADGYLYISVGDEGAANDDYNNANFINKDFFSAILRIDVDQKAGNLTPNNHSQSNSSSHPSAVHAGTYKIPADNPFIGVTSHQGNTIAANTVRTEIWVTGLRNPWRFSFDSPTGRCFIGDVGQGKREEINLVSGGEDCGWSRREGFIPFTSGPAGSSVPSGYSPHDPIYDYPRSDGRSLTGGLVYRGSRLGELFGRYIFADYATGKVWNITEQSNGTWTREDLISQGGVVSFGEDPRNKDLLLCAIADGKVYRLVRSTNTNPAPLTLSATGAFSNLSNLTPAAGIYAYDINHPFWSDFATKRRWFSIPQLSDTVGYSDSVPWAFPTGQVWIKHFDLEMERGNAASSRPLETRFIVKTTGGIYGLTYRWRADGSDADLVGSNGLDEDLTIIDGGNPVTQTWNYPSRTDCLSCHTPDAGHALSFNVRQLNRSGALGGDQLACLAASGFLDSTPAPSKSLPAHPALNDSQVSRESRIRTYLEVNCAMCHRGSASTVPGNFDARITTKTDLAEIINGMLVDNLGNGSNRFIVPNDLTHSVVLKRLDGSAGRMPPLASNETDQEAIDLLTQWITGELPSRLSYTEWAQANFGTTGTANTIENGDFDNDGQSNITEYLAGTDGSDISSTFALILGETQFSFIHPANRSVLIESSSDLINWQPFDHMDNNLTPPATDQNKTFNLPAGDKLFLRARLSQP</sequence>
<feature type="domain" description="Glucose/Sorbosone dehydrogenase" evidence="2">
    <location>
        <begin position="57"/>
        <end position="412"/>
    </location>
</feature>
<proteinExistence type="predicted"/>
<accession>A0AAT9FP06</accession>
<keyword evidence="1" id="KW-0732">Signal</keyword>
<dbReference type="SUPFAM" id="SSF50952">
    <property type="entry name" value="Soluble quinoprotein glucose dehydrogenase"/>
    <property type="match status" value="1"/>
</dbReference>
<dbReference type="Gene3D" id="2.120.10.30">
    <property type="entry name" value="TolB, C-terminal domain"/>
    <property type="match status" value="1"/>
</dbReference>
<feature type="chain" id="PRO_5043512847" description="Glucose/Sorbosone dehydrogenase domain-containing protein" evidence="1">
    <location>
        <begin position="23"/>
        <end position="882"/>
    </location>
</feature>
<gene>
    <name evidence="3" type="ORF">NT6N_27250</name>
</gene>
<evidence type="ECO:0000256" key="1">
    <source>
        <dbReference type="SAM" id="SignalP"/>
    </source>
</evidence>
<feature type="signal peptide" evidence="1">
    <location>
        <begin position="1"/>
        <end position="22"/>
    </location>
</feature>
<dbReference type="InterPro" id="IPR036280">
    <property type="entry name" value="Multihaem_cyt_sf"/>
</dbReference>
<dbReference type="Pfam" id="PF07995">
    <property type="entry name" value="GSDH"/>
    <property type="match status" value="1"/>
</dbReference>
<name>A0AAT9FP06_9BACT</name>
<dbReference type="EMBL" id="AP026866">
    <property type="protein sequence ID" value="BDS07685.1"/>
    <property type="molecule type" value="Genomic_DNA"/>
</dbReference>
<dbReference type="PANTHER" id="PTHR19328:SF75">
    <property type="entry name" value="ALDOSE SUGAR DEHYDROGENASE YLII"/>
    <property type="match status" value="1"/>
</dbReference>
<dbReference type="SUPFAM" id="SSF48695">
    <property type="entry name" value="Multiheme cytochromes"/>
    <property type="match status" value="1"/>
</dbReference>
<dbReference type="InterPro" id="IPR012938">
    <property type="entry name" value="Glc/Sorbosone_DH"/>
</dbReference>
<organism evidence="3">
    <name type="scientific">Oceaniferula spumae</name>
    <dbReference type="NCBI Taxonomy" id="2979115"/>
    <lineage>
        <taxon>Bacteria</taxon>
        <taxon>Pseudomonadati</taxon>
        <taxon>Verrucomicrobiota</taxon>
        <taxon>Verrucomicrobiia</taxon>
        <taxon>Verrucomicrobiales</taxon>
        <taxon>Verrucomicrobiaceae</taxon>
        <taxon>Oceaniferula</taxon>
    </lineage>
</organism>
<reference evidence="3" key="1">
    <citation type="submission" date="2024-07" db="EMBL/GenBank/DDBJ databases">
        <title>Complete genome sequence of Verrucomicrobiaceae bacterium NT6N.</title>
        <authorList>
            <person name="Huang C."/>
            <person name="Takami H."/>
            <person name="Hamasaki K."/>
        </authorList>
    </citation>
    <scope>NUCLEOTIDE SEQUENCE</scope>
    <source>
        <strain evidence="3">NT6N</strain>
    </source>
</reference>
<dbReference type="InterPro" id="IPR011042">
    <property type="entry name" value="6-blade_b-propeller_TolB-like"/>
</dbReference>
<evidence type="ECO:0000313" key="3">
    <source>
        <dbReference type="EMBL" id="BDS07685.1"/>
    </source>
</evidence>
<dbReference type="PANTHER" id="PTHR19328">
    <property type="entry name" value="HEDGEHOG-INTERACTING PROTEIN"/>
    <property type="match status" value="1"/>
</dbReference>
<dbReference type="InterPro" id="IPR011041">
    <property type="entry name" value="Quinoprot_gluc/sorb_DH_b-prop"/>
</dbReference>
<dbReference type="KEGG" id="osu:NT6N_27250"/>
<evidence type="ECO:0000259" key="2">
    <source>
        <dbReference type="Pfam" id="PF07995"/>
    </source>
</evidence>
<protein>
    <recommendedName>
        <fullName evidence="2">Glucose/Sorbosone dehydrogenase domain-containing protein</fullName>
    </recommendedName>
</protein>